<comment type="cofactor">
    <cofactor evidence="1">
        <name>Ca(2+)</name>
        <dbReference type="ChEBI" id="CHEBI:29108"/>
    </cofactor>
</comment>
<organism evidence="17 18">
    <name type="scientific">Cytobacillus citreus</name>
    <dbReference type="NCBI Taxonomy" id="2833586"/>
    <lineage>
        <taxon>Bacteria</taxon>
        <taxon>Bacillati</taxon>
        <taxon>Bacillota</taxon>
        <taxon>Bacilli</taxon>
        <taxon>Bacillales</taxon>
        <taxon>Bacillaceae</taxon>
        <taxon>Cytobacillus</taxon>
    </lineage>
</organism>
<dbReference type="Pfam" id="PF02225">
    <property type="entry name" value="PA"/>
    <property type="match status" value="1"/>
</dbReference>
<keyword evidence="8 11" id="KW-0378">Hydrolase</keyword>
<dbReference type="PIRSF" id="PIRSF037852">
    <property type="entry name" value="Subtilisin_rel_SAV5721"/>
    <property type="match status" value="1"/>
</dbReference>
<keyword evidence="4" id="KW-0134">Cell wall</keyword>
<comment type="caution">
    <text evidence="17">The sequence shown here is derived from an EMBL/GenBank/DDBJ whole genome shotgun (WGS) entry which is preliminary data.</text>
</comment>
<comment type="similarity">
    <text evidence="3 11 12">Belongs to the peptidase S8 family.</text>
</comment>
<dbReference type="Gene3D" id="3.40.50.200">
    <property type="entry name" value="Peptidase S8/S53 domain"/>
    <property type="match status" value="1"/>
</dbReference>
<dbReference type="InterPro" id="IPR023827">
    <property type="entry name" value="Peptidase_S8_Asp-AS"/>
</dbReference>
<evidence type="ECO:0000256" key="3">
    <source>
        <dbReference type="ARBA" id="ARBA00011073"/>
    </source>
</evidence>
<dbReference type="Gene3D" id="3.50.30.30">
    <property type="match status" value="1"/>
</dbReference>
<evidence type="ECO:0000259" key="14">
    <source>
        <dbReference type="Pfam" id="PF00082"/>
    </source>
</evidence>
<dbReference type="PANTHER" id="PTHR43806:SF11">
    <property type="entry name" value="CEREVISIN-RELATED"/>
    <property type="match status" value="1"/>
</dbReference>
<dbReference type="InterPro" id="IPR003137">
    <property type="entry name" value="PA_domain"/>
</dbReference>
<feature type="chain" id="PRO_5045679460" evidence="13">
    <location>
        <begin position="30"/>
        <end position="1247"/>
    </location>
</feature>
<evidence type="ECO:0000256" key="8">
    <source>
        <dbReference type="ARBA" id="ARBA00022801"/>
    </source>
</evidence>
<evidence type="ECO:0000259" key="16">
    <source>
        <dbReference type="Pfam" id="PF06280"/>
    </source>
</evidence>
<name>A0ABS5NRH0_9BACI</name>
<dbReference type="InterPro" id="IPR046450">
    <property type="entry name" value="PA_dom_sf"/>
</dbReference>
<dbReference type="SUPFAM" id="SSF52025">
    <property type="entry name" value="PA domain"/>
    <property type="match status" value="1"/>
</dbReference>
<keyword evidence="10" id="KW-0106">Calcium</keyword>
<dbReference type="InterPro" id="IPR023828">
    <property type="entry name" value="Peptidase_S8_Ser-AS"/>
</dbReference>
<dbReference type="InterPro" id="IPR010435">
    <property type="entry name" value="C5a/SBT2-like_Fn3"/>
</dbReference>
<feature type="active site" description="Charge relay system" evidence="11">
    <location>
        <position position="450"/>
    </location>
</feature>
<dbReference type="InterPro" id="IPR015500">
    <property type="entry name" value="Peptidase_S8_subtilisin-rel"/>
</dbReference>
<evidence type="ECO:0000256" key="12">
    <source>
        <dbReference type="RuleBase" id="RU003355"/>
    </source>
</evidence>
<sequence length="1247" mass="135834">MVKNMNMKRIIATSLSTILLASTFHSVKAIDKTTNEKTPLEHSAIVNSIDGADEQKITLITGDVVTIKKLEGGKSVINVEIVDQNGAGAQILDIGEETYVIPNSAMPYLAADKLDMDLFNVTELIKNGYDDNSLSSLPIIVEYTESNGKAVQPIVEPKGAKTVRVLESINAAALSASKKEADTFWEDITLEDTAKNKSNNALFDKGIEKIWLDGRVEATLDQSVPQIGAPTAWESGYTGKGVKVAVLDTGIDPNHPDLADQIDEAKSFVPEETVDDANGHGTHVASTVLGTGAASEGKNKGVAPEARLLVGKVLNNEGSGLESWIIDGMEWAADNAQIVSMSLGGGPSDGTDPMAQAVNRLSEETGALFVIAAGNASAEGAVGTPGTADAALTIGAVDKTDKIASFTSKGPRYGDKGMKPDLSAPGVGIVAARSGLTSGSGSYKSLNGTSMATPHVAGAAAILLQKNPNWNGTQLKEALMSTSKKLNYSPYHIGSGRLDVPAAAFSTVRATGSLSFGFFKWPNDNAESVQKTVTYTNDSDSAVTLDLHADFKNGKGNAAPNGMLTVSESQITIPANGAKDVTVTLNPQHGDLGTRYEGHLTATDSEGNQVAHTSMGMVKEEESYPLTFNATDRNGNPAFTNVLLLDKNMVPEFIAVNGTTEVRLPSDTYSAMAYMEVDSETDHSGIALVGNPEIKLDGPQTVELDARQAKEISVEVPKNTEPSYQRMQYYRSFDGKPFTHSNTMLPWIDKMYAVPTMEVKTGDFEYLTRWRLTKPLLEINFKGDILDDVPFAGSTMFDGNYNLSTVYAGKGTLANYERLQAKGKAVVVDRNSEVTPSEQAAAAHEAGAKLLIIVNNEDKEFSAFVGNPDKTDIPLAVVGISKGEGDKVITAARSGNLKLFVTGETNTPYVYDLMDVHQDQIPKNLKYAPSNNELVKIDTRYKSDREAPGGEFRYDMRPYSNAVGQLQKLQLPSVRTEWVSAVKDTRWYHVATVLDSPWEVRQPAVTYEKGQRLQEEWFSPVVRPRLGQGYFPPTRQRNYLHFNIPAWADSGNGSTGSHGYNESLKNQTLKLYQGDTLLSERKGQAMDLNTPFPEEKTQYRLVSDAKRDPNRWKTSISTHTEWTFWSQKREEFETLLPFYSIDYKVETDMNGNALAAPSTALELSVAKLDWEGFSKLEYGKLEDATLEVSFNEGESWDKVNLERTAYDRWTAKINNPKTNKYVSLRATAWDDQGNKISQEVIKAYGLR</sequence>
<proteinExistence type="inferred from homology"/>
<gene>
    <name evidence="17" type="ORF">KHA94_09490</name>
</gene>
<dbReference type="InterPro" id="IPR036852">
    <property type="entry name" value="Peptidase_S8/S53_dom_sf"/>
</dbReference>
<keyword evidence="9 11" id="KW-0720">Serine protease</keyword>
<evidence type="ECO:0000256" key="13">
    <source>
        <dbReference type="SAM" id="SignalP"/>
    </source>
</evidence>
<dbReference type="Proteomes" id="UP000681027">
    <property type="component" value="Unassembled WGS sequence"/>
</dbReference>
<comment type="subcellular location">
    <subcellularLocation>
        <location evidence="2">Secreted</location>
    </subcellularLocation>
</comment>
<dbReference type="Pfam" id="PF00082">
    <property type="entry name" value="Peptidase_S8"/>
    <property type="match status" value="1"/>
</dbReference>
<evidence type="ECO:0000256" key="5">
    <source>
        <dbReference type="ARBA" id="ARBA00022525"/>
    </source>
</evidence>
<evidence type="ECO:0000256" key="6">
    <source>
        <dbReference type="ARBA" id="ARBA00022670"/>
    </source>
</evidence>
<dbReference type="PROSITE" id="PS00138">
    <property type="entry name" value="SUBTILASE_SER"/>
    <property type="match status" value="1"/>
</dbReference>
<feature type="signal peptide" evidence="13">
    <location>
        <begin position="1"/>
        <end position="29"/>
    </location>
</feature>
<dbReference type="Pfam" id="PF06280">
    <property type="entry name" value="fn3_5"/>
    <property type="match status" value="1"/>
</dbReference>
<evidence type="ECO:0000256" key="7">
    <source>
        <dbReference type="ARBA" id="ARBA00022729"/>
    </source>
</evidence>
<dbReference type="RefSeq" id="WP_213101874.1">
    <property type="nucleotide sequence ID" value="NZ_JAGYPM010000002.1"/>
</dbReference>
<accession>A0ABS5NRH0</accession>
<keyword evidence="5" id="KW-0964">Secreted</keyword>
<evidence type="ECO:0000313" key="18">
    <source>
        <dbReference type="Proteomes" id="UP000681027"/>
    </source>
</evidence>
<dbReference type="InterPro" id="IPR050131">
    <property type="entry name" value="Peptidase_S8_subtilisin-like"/>
</dbReference>
<dbReference type="InterPro" id="IPR000209">
    <property type="entry name" value="Peptidase_S8/S53_dom"/>
</dbReference>
<evidence type="ECO:0000259" key="15">
    <source>
        <dbReference type="Pfam" id="PF02225"/>
    </source>
</evidence>
<evidence type="ECO:0000256" key="11">
    <source>
        <dbReference type="PROSITE-ProRule" id="PRU01240"/>
    </source>
</evidence>
<dbReference type="PROSITE" id="PS00137">
    <property type="entry name" value="SUBTILASE_HIS"/>
    <property type="match status" value="1"/>
</dbReference>
<reference evidence="17 18" key="1">
    <citation type="submission" date="2021-05" db="EMBL/GenBank/DDBJ databases">
        <title>Novel Bacillus species.</title>
        <authorList>
            <person name="Liu G."/>
        </authorList>
    </citation>
    <scope>NUCLEOTIDE SEQUENCE [LARGE SCALE GENOMIC DNA]</scope>
    <source>
        <strain evidence="17 18">FJAT-49705</strain>
    </source>
</reference>
<dbReference type="Gene3D" id="2.60.40.10">
    <property type="entry name" value="Immunoglobulins"/>
    <property type="match status" value="1"/>
</dbReference>
<evidence type="ECO:0000256" key="2">
    <source>
        <dbReference type="ARBA" id="ARBA00004613"/>
    </source>
</evidence>
<keyword evidence="7 13" id="KW-0732">Signal</keyword>
<keyword evidence="18" id="KW-1185">Reference proteome</keyword>
<keyword evidence="6 11" id="KW-0645">Protease</keyword>
<feature type="domain" description="PA" evidence="15">
    <location>
        <begin position="814"/>
        <end position="887"/>
    </location>
</feature>
<evidence type="ECO:0000256" key="10">
    <source>
        <dbReference type="ARBA" id="ARBA00022837"/>
    </source>
</evidence>
<dbReference type="EMBL" id="JAGYPM010000002">
    <property type="protein sequence ID" value="MBS4190422.1"/>
    <property type="molecule type" value="Genomic_DNA"/>
</dbReference>
<feature type="active site" description="Charge relay system" evidence="11">
    <location>
        <position position="280"/>
    </location>
</feature>
<evidence type="ECO:0000256" key="4">
    <source>
        <dbReference type="ARBA" id="ARBA00022512"/>
    </source>
</evidence>
<dbReference type="PRINTS" id="PR00723">
    <property type="entry name" value="SUBTILISIN"/>
</dbReference>
<dbReference type="InterPro" id="IPR013783">
    <property type="entry name" value="Ig-like_fold"/>
</dbReference>
<evidence type="ECO:0000256" key="9">
    <source>
        <dbReference type="ARBA" id="ARBA00022825"/>
    </source>
</evidence>
<dbReference type="PROSITE" id="PS51892">
    <property type="entry name" value="SUBTILASE"/>
    <property type="match status" value="1"/>
</dbReference>
<dbReference type="SUPFAM" id="SSF52743">
    <property type="entry name" value="Subtilisin-like"/>
    <property type="match status" value="1"/>
</dbReference>
<dbReference type="PANTHER" id="PTHR43806">
    <property type="entry name" value="PEPTIDASE S8"/>
    <property type="match status" value="1"/>
</dbReference>
<feature type="domain" description="Peptidase S8/S53" evidence="14">
    <location>
        <begin position="239"/>
        <end position="490"/>
    </location>
</feature>
<feature type="active site" description="Charge relay system" evidence="11">
    <location>
        <position position="248"/>
    </location>
</feature>
<protein>
    <submittedName>
        <fullName evidence="17">S8 family serine peptidase</fullName>
    </submittedName>
</protein>
<dbReference type="InterPro" id="IPR017296">
    <property type="entry name" value="Peptidase_S8A_SAM-P45"/>
</dbReference>
<evidence type="ECO:0000313" key="17">
    <source>
        <dbReference type="EMBL" id="MBS4190422.1"/>
    </source>
</evidence>
<dbReference type="PROSITE" id="PS00136">
    <property type="entry name" value="SUBTILASE_ASP"/>
    <property type="match status" value="1"/>
</dbReference>
<feature type="domain" description="C5a peptidase/Subtilisin-like protease SBT2-like Fn3-like" evidence="16">
    <location>
        <begin position="530"/>
        <end position="608"/>
    </location>
</feature>
<evidence type="ECO:0000256" key="1">
    <source>
        <dbReference type="ARBA" id="ARBA00001913"/>
    </source>
</evidence>
<dbReference type="InterPro" id="IPR022398">
    <property type="entry name" value="Peptidase_S8_His-AS"/>
</dbReference>